<organism evidence="4 5">
    <name type="scientific">Corynebacterium pyruviciproducens</name>
    <dbReference type="NCBI Taxonomy" id="598660"/>
    <lineage>
        <taxon>Bacteria</taxon>
        <taxon>Bacillati</taxon>
        <taxon>Actinomycetota</taxon>
        <taxon>Actinomycetes</taxon>
        <taxon>Mycobacteriales</taxon>
        <taxon>Corynebacteriaceae</taxon>
        <taxon>Corynebacterium</taxon>
    </lineage>
</organism>
<dbReference type="EMBL" id="CP136958">
    <property type="protein sequence ID" value="WOT02285.1"/>
    <property type="molecule type" value="Genomic_DNA"/>
</dbReference>
<evidence type="ECO:0000313" key="5">
    <source>
        <dbReference type="Proteomes" id="UP000234560"/>
    </source>
</evidence>
<dbReference type="KEGG" id="cpyr:CYJ47_00440"/>
<feature type="signal peptide" evidence="3">
    <location>
        <begin position="1"/>
        <end position="27"/>
    </location>
</feature>
<feature type="chain" id="PRO_5041909188" evidence="3">
    <location>
        <begin position="28"/>
        <end position="193"/>
    </location>
</feature>
<keyword evidence="2" id="KW-0472">Membrane</keyword>
<gene>
    <name evidence="4" type="ORF">CYJ47_00440</name>
</gene>
<accession>A0AAF1BZ33</accession>
<name>A0AAF1BZ33_9CORY</name>
<dbReference type="AlphaFoldDB" id="A0AAF1BZ33"/>
<evidence type="ECO:0000256" key="1">
    <source>
        <dbReference type="SAM" id="Coils"/>
    </source>
</evidence>
<evidence type="ECO:0000256" key="3">
    <source>
        <dbReference type="SAM" id="SignalP"/>
    </source>
</evidence>
<proteinExistence type="predicted"/>
<feature type="coiled-coil region" evidence="1">
    <location>
        <begin position="60"/>
        <end position="94"/>
    </location>
</feature>
<reference evidence="4" key="2">
    <citation type="submission" date="2023-10" db="EMBL/GenBank/DDBJ databases">
        <authorList>
            <person name="Choi B."/>
        </authorList>
    </citation>
    <scope>NUCLEOTIDE SEQUENCE</scope>
    <source>
        <strain evidence="4">UMB0763</strain>
    </source>
</reference>
<keyword evidence="2" id="KW-1133">Transmembrane helix</keyword>
<sequence length="193" mass="20371">MSTFKKGAIATVTAAALAAGTITPAFAIEDKYTFSGEFKDNKCTVKISNGVETSTEALTKEEVKEKLEGAIKELKAYQATLKDNEALLAKEKKANASDKRLQEIQGLVDYYNMHINRISRYKTVLNACANGKSISKTDADAQALLSSPDGESLSPAGIGVVVAGVVVVVLGAIVAALPMLKPMLPPQIAAMLP</sequence>
<protein>
    <submittedName>
        <fullName evidence="4">Uncharacterized protein</fullName>
    </submittedName>
</protein>
<evidence type="ECO:0000256" key="2">
    <source>
        <dbReference type="SAM" id="Phobius"/>
    </source>
</evidence>
<dbReference type="RefSeq" id="WP_101678769.1">
    <property type="nucleotide sequence ID" value="NZ_CAMYCO010000040.1"/>
</dbReference>
<feature type="transmembrane region" description="Helical" evidence="2">
    <location>
        <begin position="156"/>
        <end position="177"/>
    </location>
</feature>
<keyword evidence="3" id="KW-0732">Signal</keyword>
<keyword evidence="1" id="KW-0175">Coiled coil</keyword>
<dbReference type="Proteomes" id="UP000234560">
    <property type="component" value="Chromosome"/>
</dbReference>
<reference evidence="4" key="1">
    <citation type="submission" date="2017-12" db="EMBL/GenBank/DDBJ databases">
        <authorList>
            <person name="Thomas-White K."/>
            <person name="Wolfe A.J."/>
        </authorList>
    </citation>
    <scope>NUCLEOTIDE SEQUENCE</scope>
    <source>
        <strain evidence="4">UMB0763</strain>
    </source>
</reference>
<evidence type="ECO:0000313" key="4">
    <source>
        <dbReference type="EMBL" id="WOT02285.1"/>
    </source>
</evidence>
<keyword evidence="2" id="KW-0812">Transmembrane</keyword>